<dbReference type="EMBL" id="AVOT02021100">
    <property type="protein sequence ID" value="MBW0509716.1"/>
    <property type="molecule type" value="Genomic_DNA"/>
</dbReference>
<gene>
    <name evidence="2" type="ORF">O181_049431</name>
</gene>
<evidence type="ECO:0000313" key="2">
    <source>
        <dbReference type="EMBL" id="MBW0509716.1"/>
    </source>
</evidence>
<organism evidence="2 3">
    <name type="scientific">Austropuccinia psidii MF-1</name>
    <dbReference type="NCBI Taxonomy" id="1389203"/>
    <lineage>
        <taxon>Eukaryota</taxon>
        <taxon>Fungi</taxon>
        <taxon>Dikarya</taxon>
        <taxon>Basidiomycota</taxon>
        <taxon>Pucciniomycotina</taxon>
        <taxon>Pucciniomycetes</taxon>
        <taxon>Pucciniales</taxon>
        <taxon>Sphaerophragmiaceae</taxon>
        <taxon>Austropuccinia</taxon>
    </lineage>
</organism>
<accession>A0A9Q3DSD6</accession>
<comment type="caution">
    <text evidence="2">The sequence shown here is derived from an EMBL/GenBank/DDBJ whole genome shotgun (WGS) entry which is preliminary data.</text>
</comment>
<sequence>MPLDFYTPDWFNKLKYAQRSSIANARQVAFVPLSIVEMSKNIHPDENLCDKAFNEKYWEAVTQPYNLSHEGAESSNNNDDDDENSEENEYSDCDIIDLRNCESD</sequence>
<name>A0A9Q3DSD6_9BASI</name>
<keyword evidence="3" id="KW-1185">Reference proteome</keyword>
<protein>
    <submittedName>
        <fullName evidence="2">Uncharacterized protein</fullName>
    </submittedName>
</protein>
<evidence type="ECO:0000256" key="1">
    <source>
        <dbReference type="SAM" id="MobiDB-lite"/>
    </source>
</evidence>
<dbReference type="Proteomes" id="UP000765509">
    <property type="component" value="Unassembled WGS sequence"/>
</dbReference>
<dbReference type="AlphaFoldDB" id="A0A9Q3DSD6"/>
<reference evidence="2" key="1">
    <citation type="submission" date="2021-03" db="EMBL/GenBank/DDBJ databases">
        <title>Draft genome sequence of rust myrtle Austropuccinia psidii MF-1, a brazilian biotype.</title>
        <authorList>
            <person name="Quecine M.C."/>
            <person name="Pachon D.M.R."/>
            <person name="Bonatelli M.L."/>
            <person name="Correr F.H."/>
            <person name="Franceschini L.M."/>
            <person name="Leite T.F."/>
            <person name="Margarido G.R.A."/>
            <person name="Almeida C.A."/>
            <person name="Ferrarezi J.A."/>
            <person name="Labate C.A."/>
        </authorList>
    </citation>
    <scope>NUCLEOTIDE SEQUENCE</scope>
    <source>
        <strain evidence="2">MF-1</strain>
    </source>
</reference>
<proteinExistence type="predicted"/>
<evidence type="ECO:0000313" key="3">
    <source>
        <dbReference type="Proteomes" id="UP000765509"/>
    </source>
</evidence>
<feature type="region of interest" description="Disordered" evidence="1">
    <location>
        <begin position="64"/>
        <end position="104"/>
    </location>
</feature>
<feature type="compositionally biased region" description="Acidic residues" evidence="1">
    <location>
        <begin position="78"/>
        <end position="95"/>
    </location>
</feature>
<dbReference type="OrthoDB" id="2506837at2759"/>